<keyword evidence="3" id="KW-1185">Reference proteome</keyword>
<accession>A0AAV8SLZ6</accession>
<name>A0AAV8SLZ6_9ROSI</name>
<protein>
    <submittedName>
        <fullName evidence="2">Uncharacterized protein</fullName>
    </submittedName>
</protein>
<comment type="caution">
    <text evidence="2">The sequence shown here is derived from an EMBL/GenBank/DDBJ whole genome shotgun (WGS) entry which is preliminary data.</text>
</comment>
<sequence>MGKKKSKNSVLTADGAASPPSVQSADGAPVVQATPSSTKPVTAMGTTRPVAQKKSGVSLKTGKGVINAIITEDISSSSSDEEDENAEGSQDSSESDESSEEAPADQVDNKLPPPPPVTNVVGSGSSTQWSGGY</sequence>
<evidence type="ECO:0000256" key="1">
    <source>
        <dbReference type="SAM" id="MobiDB-lite"/>
    </source>
</evidence>
<evidence type="ECO:0000313" key="3">
    <source>
        <dbReference type="Proteomes" id="UP001159364"/>
    </source>
</evidence>
<feature type="compositionally biased region" description="Polar residues" evidence="1">
    <location>
        <begin position="120"/>
        <end position="133"/>
    </location>
</feature>
<feature type="compositionally biased region" description="Low complexity" evidence="1">
    <location>
        <begin position="69"/>
        <end position="78"/>
    </location>
</feature>
<evidence type="ECO:0000313" key="2">
    <source>
        <dbReference type="EMBL" id="KAJ8753083.1"/>
    </source>
</evidence>
<organism evidence="2 3">
    <name type="scientific">Erythroxylum novogranatense</name>
    <dbReference type="NCBI Taxonomy" id="1862640"/>
    <lineage>
        <taxon>Eukaryota</taxon>
        <taxon>Viridiplantae</taxon>
        <taxon>Streptophyta</taxon>
        <taxon>Embryophyta</taxon>
        <taxon>Tracheophyta</taxon>
        <taxon>Spermatophyta</taxon>
        <taxon>Magnoliopsida</taxon>
        <taxon>eudicotyledons</taxon>
        <taxon>Gunneridae</taxon>
        <taxon>Pentapetalae</taxon>
        <taxon>rosids</taxon>
        <taxon>fabids</taxon>
        <taxon>Malpighiales</taxon>
        <taxon>Erythroxylaceae</taxon>
        <taxon>Erythroxylum</taxon>
    </lineage>
</organism>
<feature type="region of interest" description="Disordered" evidence="1">
    <location>
        <begin position="1"/>
        <end position="133"/>
    </location>
</feature>
<dbReference type="EMBL" id="JAIWQS010000010">
    <property type="protein sequence ID" value="KAJ8753083.1"/>
    <property type="molecule type" value="Genomic_DNA"/>
</dbReference>
<dbReference type="Proteomes" id="UP001159364">
    <property type="component" value="Linkage Group LG10"/>
</dbReference>
<dbReference type="AlphaFoldDB" id="A0AAV8SLZ6"/>
<feature type="compositionally biased region" description="Acidic residues" evidence="1">
    <location>
        <begin position="93"/>
        <end position="103"/>
    </location>
</feature>
<reference evidence="2 3" key="1">
    <citation type="submission" date="2021-09" db="EMBL/GenBank/DDBJ databases">
        <title>Genomic insights and catalytic innovation underlie evolution of tropane alkaloids biosynthesis.</title>
        <authorList>
            <person name="Wang Y.-J."/>
            <person name="Tian T."/>
            <person name="Huang J.-P."/>
            <person name="Huang S.-X."/>
        </authorList>
    </citation>
    <scope>NUCLEOTIDE SEQUENCE [LARGE SCALE GENOMIC DNA]</scope>
    <source>
        <strain evidence="2">KIB-2018</strain>
        <tissue evidence="2">Leaf</tissue>
    </source>
</reference>
<proteinExistence type="predicted"/>
<gene>
    <name evidence="2" type="ORF">K2173_012456</name>
</gene>